<keyword evidence="2" id="KW-1185">Reference proteome</keyword>
<accession>A0ABY6LIF6</accession>
<dbReference type="InterPro" id="IPR019927">
    <property type="entry name" value="Ribosomal_uL3_bac/org-type"/>
</dbReference>
<sequence>MLVDLSRDIRVGTIGRKIGIYPLWDKNGVRVLTTLIQVQFVEITSFPPRELAQVISEFYNQPLDNRYLVSSLRLLQIRLLIPSTHVVQAMIIIVADVCVQLVDNHVLQYIPPENFQFNIRYRNRWQKMDPDPSRSYARMVVGAGHVNPLNINARYLNLFNQAGVLPKARVMSFIITDNAKLPPGRHHTLLF</sequence>
<gene>
    <name evidence="1" type="ORF">LAZ67_19002235</name>
</gene>
<dbReference type="EMBL" id="CP092881">
    <property type="protein sequence ID" value="UYV80943.1"/>
    <property type="molecule type" value="Genomic_DNA"/>
</dbReference>
<evidence type="ECO:0000313" key="2">
    <source>
        <dbReference type="Proteomes" id="UP001235939"/>
    </source>
</evidence>
<dbReference type="PANTHER" id="PTHR11229">
    <property type="entry name" value="50S RIBOSOMAL PROTEIN L3"/>
    <property type="match status" value="1"/>
</dbReference>
<name>A0ABY6LIF6_9ARAC</name>
<dbReference type="Gene3D" id="2.40.30.10">
    <property type="entry name" value="Translation factors"/>
    <property type="match status" value="1"/>
</dbReference>
<organism evidence="1 2">
    <name type="scientific">Cordylochernes scorpioides</name>
    <dbReference type="NCBI Taxonomy" id="51811"/>
    <lineage>
        <taxon>Eukaryota</taxon>
        <taxon>Metazoa</taxon>
        <taxon>Ecdysozoa</taxon>
        <taxon>Arthropoda</taxon>
        <taxon>Chelicerata</taxon>
        <taxon>Arachnida</taxon>
        <taxon>Pseudoscorpiones</taxon>
        <taxon>Cheliferoidea</taxon>
        <taxon>Chernetidae</taxon>
        <taxon>Cordylochernes</taxon>
    </lineage>
</organism>
<evidence type="ECO:0000313" key="1">
    <source>
        <dbReference type="EMBL" id="UYV80943.1"/>
    </source>
</evidence>
<reference evidence="1 2" key="1">
    <citation type="submission" date="2022-01" db="EMBL/GenBank/DDBJ databases">
        <title>A chromosomal length assembly of Cordylochernes scorpioides.</title>
        <authorList>
            <person name="Zeh D."/>
            <person name="Zeh J."/>
        </authorList>
    </citation>
    <scope>NUCLEOTIDE SEQUENCE [LARGE SCALE GENOMIC DNA]</scope>
    <source>
        <strain evidence="1">IN4F17</strain>
        <tissue evidence="1">Whole Body</tissue>
    </source>
</reference>
<dbReference type="Proteomes" id="UP001235939">
    <property type="component" value="Chromosome 19"/>
</dbReference>
<proteinExistence type="predicted"/>
<dbReference type="PANTHER" id="PTHR11229:SF8">
    <property type="entry name" value="LARGE RIBOSOMAL SUBUNIT PROTEIN UL3M"/>
    <property type="match status" value="1"/>
</dbReference>
<protein>
    <submittedName>
        <fullName evidence="1">MRPL3</fullName>
    </submittedName>
</protein>